<feature type="domain" description="Protein kinase" evidence="1">
    <location>
        <begin position="1"/>
        <end position="300"/>
    </location>
</feature>
<gene>
    <name evidence="2" type="ORF">TERG_07134</name>
</gene>
<dbReference type="RefSeq" id="XP_003232285.1">
    <property type="nucleotide sequence ID" value="XM_003232237.1"/>
</dbReference>
<dbReference type="EMBL" id="GG700656">
    <property type="protein sequence ID" value="EGD90910.1"/>
    <property type="molecule type" value="Genomic_DNA"/>
</dbReference>
<evidence type="ECO:0000259" key="1">
    <source>
        <dbReference type="PROSITE" id="PS50011"/>
    </source>
</evidence>
<accession>F2SX38</accession>
<dbReference type="Gene3D" id="1.10.510.10">
    <property type="entry name" value="Transferase(Phosphotransferase) domain 1"/>
    <property type="match status" value="1"/>
</dbReference>
<dbReference type="Proteomes" id="UP000008864">
    <property type="component" value="Unassembled WGS sequence"/>
</dbReference>
<keyword evidence="2" id="KW-0808">Transferase</keyword>
<dbReference type="SUPFAM" id="SSF56112">
    <property type="entry name" value="Protein kinase-like (PK-like)"/>
    <property type="match status" value="1"/>
</dbReference>
<evidence type="ECO:0000313" key="2">
    <source>
        <dbReference type="EMBL" id="EGD90910.1"/>
    </source>
</evidence>
<reference evidence="3" key="1">
    <citation type="journal article" date="2012" name="MBio">
        <title>Comparative genome analysis of Trichophyton rubrum and related dermatophytes reveals candidate genes involved in infection.</title>
        <authorList>
            <person name="Martinez D.A."/>
            <person name="Oliver B.G."/>
            <person name="Graeser Y."/>
            <person name="Goldberg J.M."/>
            <person name="Li W."/>
            <person name="Martinez-Rossi N.M."/>
            <person name="Monod M."/>
            <person name="Shelest E."/>
            <person name="Barton R.C."/>
            <person name="Birch E."/>
            <person name="Brakhage A.A."/>
            <person name="Chen Z."/>
            <person name="Gurr S.J."/>
            <person name="Heiman D."/>
            <person name="Heitman J."/>
            <person name="Kosti I."/>
            <person name="Rossi A."/>
            <person name="Saif S."/>
            <person name="Samalova M."/>
            <person name="Saunders C.W."/>
            <person name="Shea T."/>
            <person name="Summerbell R.C."/>
            <person name="Xu J."/>
            <person name="Young S."/>
            <person name="Zeng Q."/>
            <person name="Birren B.W."/>
            <person name="Cuomo C.A."/>
            <person name="White T.C."/>
        </authorList>
    </citation>
    <scope>NUCLEOTIDE SEQUENCE [LARGE SCALE GENOMIC DNA]</scope>
    <source>
        <strain evidence="3">ATCC MYA-4607 / CBS 118892</strain>
    </source>
</reference>
<dbReference type="eggNOG" id="KOG0578">
    <property type="taxonomic scope" value="Eukaryota"/>
</dbReference>
<dbReference type="STRING" id="559305.F2SX38"/>
<keyword evidence="2" id="KW-0723">Serine/threonine-protein kinase</keyword>
<protein>
    <submittedName>
        <fullName evidence="2">Serine/threonine protein kinase</fullName>
    </submittedName>
</protein>
<organism evidence="2 3">
    <name type="scientific">Trichophyton rubrum (strain ATCC MYA-4607 / CBS 118892)</name>
    <name type="common">Athlete's foot fungus</name>
    <dbReference type="NCBI Taxonomy" id="559305"/>
    <lineage>
        <taxon>Eukaryota</taxon>
        <taxon>Fungi</taxon>
        <taxon>Dikarya</taxon>
        <taxon>Ascomycota</taxon>
        <taxon>Pezizomycotina</taxon>
        <taxon>Eurotiomycetes</taxon>
        <taxon>Eurotiomycetidae</taxon>
        <taxon>Onygenales</taxon>
        <taxon>Arthrodermataceae</taxon>
        <taxon>Trichophyton</taxon>
    </lineage>
</organism>
<dbReference type="AlphaFoldDB" id="F2SX38"/>
<dbReference type="HOGENOM" id="CLU_076146_0_0_1"/>
<dbReference type="OMA" id="QMRWGTA"/>
<dbReference type="VEuPathDB" id="FungiDB:TERG_07134"/>
<dbReference type="GO" id="GO:0005524">
    <property type="term" value="F:ATP binding"/>
    <property type="evidence" value="ECO:0007669"/>
    <property type="project" value="InterPro"/>
</dbReference>
<name>F2SX38_TRIRC</name>
<dbReference type="OrthoDB" id="4168613at2759"/>
<sequence length="303" mass="34613">MLGQTLKGRLGLYTVTKQLQDSVWVARTCDNKQVVVKAVNHSRIHNERDVLRRFQHNSPFIRPLLDEIEEPSTPPAIVLKHVDDDLLNASDTQRLTRSEVKYVAKKVLEAISAFHEGGFVHTGKVPDDTLDIVPTLCAGEQQGSRFTDVQLADFGSTIHKDSSHARNGDPIGTPIFRSPEAHLQMRWSTSTDICFLYGEGFHIFKPDVPVGHDDYELKIIVNHYRCFGPFPVSYEEIANEQKVAILIWIMKNTPAHALKPLHLTILREICQEDKQFVLRIMKLDPRDRPTAHQLLEDEWFHQS</sequence>
<dbReference type="PANTHER" id="PTHR24347">
    <property type="entry name" value="SERINE/THREONINE-PROTEIN KINASE"/>
    <property type="match status" value="1"/>
</dbReference>
<evidence type="ECO:0000313" key="3">
    <source>
        <dbReference type="Proteomes" id="UP000008864"/>
    </source>
</evidence>
<proteinExistence type="predicted"/>
<dbReference type="SMART" id="SM00220">
    <property type="entry name" value="S_TKc"/>
    <property type="match status" value="1"/>
</dbReference>
<dbReference type="GO" id="GO:0004674">
    <property type="term" value="F:protein serine/threonine kinase activity"/>
    <property type="evidence" value="ECO:0007669"/>
    <property type="project" value="UniProtKB-KW"/>
</dbReference>
<dbReference type="InParanoid" id="F2SX38"/>
<dbReference type="InterPro" id="IPR011009">
    <property type="entry name" value="Kinase-like_dom_sf"/>
</dbReference>
<keyword evidence="3" id="KW-1185">Reference proteome</keyword>
<dbReference type="InterPro" id="IPR000719">
    <property type="entry name" value="Prot_kinase_dom"/>
</dbReference>
<keyword evidence="2" id="KW-0418">Kinase</keyword>
<dbReference type="Pfam" id="PF00069">
    <property type="entry name" value="Pkinase"/>
    <property type="match status" value="1"/>
</dbReference>
<dbReference type="PROSITE" id="PS50011">
    <property type="entry name" value="PROTEIN_KINASE_DOM"/>
    <property type="match status" value="1"/>
</dbReference>
<dbReference type="GeneID" id="10372066"/>